<dbReference type="CDD" id="cd01167">
    <property type="entry name" value="bac_FRK"/>
    <property type="match status" value="1"/>
</dbReference>
<evidence type="ECO:0000313" key="5">
    <source>
        <dbReference type="EMBL" id="TGY41799.1"/>
    </source>
</evidence>
<dbReference type="AlphaFoldDB" id="A0A4S2DI37"/>
<keyword evidence="2" id="KW-0808">Transferase</keyword>
<organism evidence="5 6">
    <name type="scientific">Clostridium sartagoforme</name>
    <dbReference type="NCBI Taxonomy" id="84031"/>
    <lineage>
        <taxon>Bacteria</taxon>
        <taxon>Bacillati</taxon>
        <taxon>Bacillota</taxon>
        <taxon>Clostridia</taxon>
        <taxon>Eubacteriales</taxon>
        <taxon>Clostridiaceae</taxon>
        <taxon>Clostridium</taxon>
    </lineage>
</organism>
<keyword evidence="3 5" id="KW-0418">Kinase</keyword>
<evidence type="ECO:0000256" key="3">
    <source>
        <dbReference type="ARBA" id="ARBA00022777"/>
    </source>
</evidence>
<dbReference type="SUPFAM" id="SSF53613">
    <property type="entry name" value="Ribokinase-like"/>
    <property type="match status" value="1"/>
</dbReference>
<dbReference type="Proteomes" id="UP000306888">
    <property type="component" value="Unassembled WGS sequence"/>
</dbReference>
<evidence type="ECO:0000256" key="2">
    <source>
        <dbReference type="ARBA" id="ARBA00022679"/>
    </source>
</evidence>
<dbReference type="EMBL" id="SRYR01000005">
    <property type="protein sequence ID" value="TGY41799.1"/>
    <property type="molecule type" value="Genomic_DNA"/>
</dbReference>
<reference evidence="5 6" key="1">
    <citation type="submission" date="2019-04" db="EMBL/GenBank/DDBJ databases">
        <title>Microbes associate with the intestines of laboratory mice.</title>
        <authorList>
            <person name="Navarre W."/>
            <person name="Wong E."/>
            <person name="Huang K."/>
            <person name="Tropini C."/>
            <person name="Ng K."/>
            <person name="Yu B."/>
        </authorList>
    </citation>
    <scope>NUCLEOTIDE SEQUENCE [LARGE SCALE GENOMIC DNA]</scope>
    <source>
        <strain evidence="5 6">NM50_B9-20</strain>
    </source>
</reference>
<comment type="caution">
    <text evidence="5">The sequence shown here is derived from an EMBL/GenBank/DDBJ whole genome shotgun (WGS) entry which is preliminary data.</text>
</comment>
<accession>A0A4S2DI37</accession>
<name>A0A4S2DI37_9CLOT</name>
<protein>
    <submittedName>
        <fullName evidence="5">Carbohydrate kinase</fullName>
    </submittedName>
</protein>
<evidence type="ECO:0000259" key="4">
    <source>
        <dbReference type="Pfam" id="PF00294"/>
    </source>
</evidence>
<dbReference type="PROSITE" id="PS00584">
    <property type="entry name" value="PFKB_KINASES_2"/>
    <property type="match status" value="1"/>
</dbReference>
<dbReference type="PANTHER" id="PTHR43085:SF54">
    <property type="entry name" value="PUTATIVE-RELATED"/>
    <property type="match status" value="1"/>
</dbReference>
<sequence length="326" mass="35675">MKKVISIGEALIDFIPHEKGVELKGVSNFLRVAGGAPLNVAATVAKLGGKSQMLTKLGLDGFGDHILEEVKVLGVDTSKVLRTKEANTALAFVSLKEDGERDFSFYRNPSADMLLNSSEIEEDVFKDGGILHFCSVSLIDAPIKDAHRKAIEFAKNNNCLISFDPNVRLPLWERPEACRKAILEFLPFSNIVKISDEELEFITGISDEKEALDFLFQGDVEIIIYTKGTDGAEFITKERKVFSPSFKVEAQDTTGAGDSFIGAFLYKVAEGDNTVESLVNLPEERVKEIITFSNATAALTVCKRGAIGALPTKDEVLILVKGKKKI</sequence>
<feature type="domain" description="Carbohydrate kinase PfkB" evidence="4">
    <location>
        <begin position="1"/>
        <end position="312"/>
    </location>
</feature>
<gene>
    <name evidence="5" type="ORF">E5347_10795</name>
</gene>
<dbReference type="RefSeq" id="WP_136007242.1">
    <property type="nucleotide sequence ID" value="NZ_SRYR01000005.1"/>
</dbReference>
<dbReference type="GO" id="GO:0016301">
    <property type="term" value="F:kinase activity"/>
    <property type="evidence" value="ECO:0007669"/>
    <property type="project" value="UniProtKB-KW"/>
</dbReference>
<dbReference type="OrthoDB" id="9813569at2"/>
<dbReference type="PANTHER" id="PTHR43085">
    <property type="entry name" value="HEXOKINASE FAMILY MEMBER"/>
    <property type="match status" value="1"/>
</dbReference>
<dbReference type="InterPro" id="IPR011611">
    <property type="entry name" value="PfkB_dom"/>
</dbReference>
<dbReference type="InterPro" id="IPR029056">
    <property type="entry name" value="Ribokinase-like"/>
</dbReference>
<dbReference type="Pfam" id="PF00294">
    <property type="entry name" value="PfkB"/>
    <property type="match status" value="1"/>
</dbReference>
<comment type="similarity">
    <text evidence="1">Belongs to the carbohydrate kinase PfkB family.</text>
</comment>
<evidence type="ECO:0000313" key="6">
    <source>
        <dbReference type="Proteomes" id="UP000306888"/>
    </source>
</evidence>
<dbReference type="PROSITE" id="PS00583">
    <property type="entry name" value="PFKB_KINASES_1"/>
    <property type="match status" value="1"/>
</dbReference>
<dbReference type="Gene3D" id="3.40.1190.20">
    <property type="match status" value="1"/>
</dbReference>
<dbReference type="InterPro" id="IPR002173">
    <property type="entry name" value="Carboh/pur_kinase_PfkB_CS"/>
</dbReference>
<evidence type="ECO:0000256" key="1">
    <source>
        <dbReference type="ARBA" id="ARBA00010688"/>
    </source>
</evidence>
<keyword evidence="6" id="KW-1185">Reference proteome</keyword>
<dbReference type="InterPro" id="IPR050306">
    <property type="entry name" value="PfkB_Carbo_kinase"/>
</dbReference>
<proteinExistence type="inferred from homology"/>